<dbReference type="SUPFAM" id="SSF49562">
    <property type="entry name" value="C2 domain (Calcium/lipid-binding domain, CaLB)"/>
    <property type="match status" value="1"/>
</dbReference>
<accession>A0AAW0CXK4</accession>
<dbReference type="EMBL" id="JAWWNJ010000011">
    <property type="protein sequence ID" value="KAK7044751.1"/>
    <property type="molecule type" value="Genomic_DNA"/>
</dbReference>
<name>A0AAW0CXK4_9AGAR</name>
<dbReference type="AlphaFoldDB" id="A0AAW0CXK4"/>
<evidence type="ECO:0000313" key="2">
    <source>
        <dbReference type="EMBL" id="KAK7044751.1"/>
    </source>
</evidence>
<organism evidence="2 3">
    <name type="scientific">Favolaschia claudopus</name>
    <dbReference type="NCBI Taxonomy" id="2862362"/>
    <lineage>
        <taxon>Eukaryota</taxon>
        <taxon>Fungi</taxon>
        <taxon>Dikarya</taxon>
        <taxon>Basidiomycota</taxon>
        <taxon>Agaricomycotina</taxon>
        <taxon>Agaricomycetes</taxon>
        <taxon>Agaricomycetidae</taxon>
        <taxon>Agaricales</taxon>
        <taxon>Marasmiineae</taxon>
        <taxon>Mycenaceae</taxon>
        <taxon>Favolaschia</taxon>
    </lineage>
</organism>
<comment type="caution">
    <text evidence="2">The sequence shown here is derived from an EMBL/GenBank/DDBJ whole genome shotgun (WGS) entry which is preliminary data.</text>
</comment>
<gene>
    <name evidence="2" type="ORF">R3P38DRAFT_2880642</name>
</gene>
<evidence type="ECO:0000313" key="3">
    <source>
        <dbReference type="Proteomes" id="UP001362999"/>
    </source>
</evidence>
<keyword evidence="3" id="KW-1185">Reference proteome</keyword>
<sequence>MSATSETVSKIYSKRIQFHIDAATALPNTKRSQKTHTAFVSVKISDTKGNLKTSIVKGQNPTWQQNLSPMRIHENSEVVFEVKHRSIWPKPTTSCLAITDPYPLSTLLKMQGGNTFLTNIELPLHSAMGTNSVGKQVAGSLSLNVRELTSIETAKLCCELAERRSHELQGVENQKQEISAAEIQPYATSEYSPGA</sequence>
<dbReference type="InterPro" id="IPR000008">
    <property type="entry name" value="C2_dom"/>
</dbReference>
<protein>
    <submittedName>
        <fullName evidence="2">C2 domain-containing protein</fullName>
    </submittedName>
</protein>
<reference evidence="2 3" key="1">
    <citation type="journal article" date="2024" name="J Genomics">
        <title>Draft genome sequencing and assembly of Favolaschia claudopus CIRM-BRFM 2984 isolated from oak limbs.</title>
        <authorList>
            <person name="Navarro D."/>
            <person name="Drula E."/>
            <person name="Chaduli D."/>
            <person name="Cazenave R."/>
            <person name="Ahrendt S."/>
            <person name="Wang J."/>
            <person name="Lipzen A."/>
            <person name="Daum C."/>
            <person name="Barry K."/>
            <person name="Grigoriev I.V."/>
            <person name="Favel A."/>
            <person name="Rosso M.N."/>
            <person name="Martin F."/>
        </authorList>
    </citation>
    <scope>NUCLEOTIDE SEQUENCE [LARGE SCALE GENOMIC DNA]</scope>
    <source>
        <strain evidence="2 3">CIRM-BRFM 2984</strain>
    </source>
</reference>
<dbReference type="InterPro" id="IPR035892">
    <property type="entry name" value="C2_domain_sf"/>
</dbReference>
<proteinExistence type="predicted"/>
<dbReference type="Gene3D" id="2.60.40.150">
    <property type="entry name" value="C2 domain"/>
    <property type="match status" value="1"/>
</dbReference>
<dbReference type="Pfam" id="PF00168">
    <property type="entry name" value="C2"/>
    <property type="match status" value="1"/>
</dbReference>
<feature type="domain" description="C2" evidence="1">
    <location>
        <begin position="15"/>
        <end position="86"/>
    </location>
</feature>
<evidence type="ECO:0000259" key="1">
    <source>
        <dbReference type="Pfam" id="PF00168"/>
    </source>
</evidence>
<dbReference type="Proteomes" id="UP001362999">
    <property type="component" value="Unassembled WGS sequence"/>
</dbReference>